<evidence type="ECO:0000256" key="7">
    <source>
        <dbReference type="ARBA" id="ARBA00023014"/>
    </source>
</evidence>
<dbReference type="CDD" id="cd19753">
    <property type="entry name" value="Mb-like_oxidoreductase"/>
    <property type="match status" value="1"/>
</dbReference>
<protein>
    <recommendedName>
        <fullName evidence="4">nitric oxide dioxygenase</fullName>
        <ecNumber evidence="4">1.14.12.17</ecNumber>
    </recommendedName>
</protein>
<gene>
    <name evidence="14" type="ORF">G5C51_22275</name>
</gene>
<dbReference type="InterPro" id="IPR017927">
    <property type="entry name" value="FAD-bd_FR_type"/>
</dbReference>
<dbReference type="AlphaFoldDB" id="A0A6G4U5P7"/>
<dbReference type="GO" id="GO:0008941">
    <property type="term" value="F:nitric oxide dioxygenase NAD(P)H activity"/>
    <property type="evidence" value="ECO:0007669"/>
    <property type="project" value="UniProtKB-EC"/>
</dbReference>
<dbReference type="GO" id="GO:0020037">
    <property type="term" value="F:heme binding"/>
    <property type="evidence" value="ECO:0007669"/>
    <property type="project" value="InterPro"/>
</dbReference>
<dbReference type="EC" id="1.14.12.17" evidence="4"/>
<dbReference type="PROSITE" id="PS51384">
    <property type="entry name" value="FAD_FR"/>
    <property type="match status" value="1"/>
</dbReference>
<keyword evidence="15" id="KW-1185">Reference proteome</keyword>
<reference evidence="14 15" key="1">
    <citation type="submission" date="2020-02" db="EMBL/GenBank/DDBJ databases">
        <title>Whole-genome analyses of novel actinobacteria.</title>
        <authorList>
            <person name="Sahin N."/>
        </authorList>
    </citation>
    <scope>NUCLEOTIDE SEQUENCE [LARGE SCALE GENOMIC DNA]</scope>
    <source>
        <strain evidence="14 15">A7024</strain>
    </source>
</reference>
<comment type="catalytic activity">
    <reaction evidence="10">
        <text>2 nitric oxide + NADPH + 2 O2 = 2 nitrate + NADP(+) + H(+)</text>
        <dbReference type="Rhea" id="RHEA:19465"/>
        <dbReference type="ChEBI" id="CHEBI:15378"/>
        <dbReference type="ChEBI" id="CHEBI:15379"/>
        <dbReference type="ChEBI" id="CHEBI:16480"/>
        <dbReference type="ChEBI" id="CHEBI:17632"/>
        <dbReference type="ChEBI" id="CHEBI:57783"/>
        <dbReference type="ChEBI" id="CHEBI:58349"/>
        <dbReference type="EC" id="1.14.12.17"/>
    </reaction>
</comment>
<evidence type="ECO:0000256" key="3">
    <source>
        <dbReference type="ARBA" id="ARBA00006401"/>
    </source>
</evidence>
<dbReference type="InterPro" id="IPR012292">
    <property type="entry name" value="Globin/Proto"/>
</dbReference>
<keyword evidence="11" id="KW-0813">Transport</keyword>
<comment type="cofactor">
    <cofactor evidence="1">
        <name>heme b</name>
        <dbReference type="ChEBI" id="CHEBI:60344"/>
    </cofactor>
</comment>
<comment type="similarity">
    <text evidence="11">Belongs to the globin family.</text>
</comment>
<dbReference type="SUPFAM" id="SSF52343">
    <property type="entry name" value="Ferredoxin reductase-like, C-terminal NADP-linked domain"/>
    <property type="match status" value="1"/>
</dbReference>
<keyword evidence="6" id="KW-0521">NADP</keyword>
<keyword evidence="7" id="KW-0411">Iron-sulfur</keyword>
<dbReference type="InterPro" id="IPR008333">
    <property type="entry name" value="Cbr1-like_FAD-bd_dom"/>
</dbReference>
<comment type="similarity">
    <text evidence="3">In the C-terminal section; belongs to the flavoprotein pyridine nucleotide cytochrome reductase family.</text>
</comment>
<evidence type="ECO:0000256" key="9">
    <source>
        <dbReference type="ARBA" id="ARBA00048649"/>
    </source>
</evidence>
<dbReference type="Gene3D" id="1.10.490.10">
    <property type="entry name" value="Globins"/>
    <property type="match status" value="1"/>
</dbReference>
<keyword evidence="5" id="KW-0001">2Fe-2S</keyword>
<dbReference type="PANTHER" id="PTHR47354">
    <property type="entry name" value="NADH OXIDOREDUCTASE HCR"/>
    <property type="match status" value="1"/>
</dbReference>
<comment type="catalytic activity">
    <reaction evidence="9">
        <text>2 nitric oxide + NADH + 2 O2 = 2 nitrate + NAD(+) + H(+)</text>
        <dbReference type="Rhea" id="RHEA:19469"/>
        <dbReference type="ChEBI" id="CHEBI:15378"/>
        <dbReference type="ChEBI" id="CHEBI:15379"/>
        <dbReference type="ChEBI" id="CHEBI:16480"/>
        <dbReference type="ChEBI" id="CHEBI:17632"/>
        <dbReference type="ChEBI" id="CHEBI:57540"/>
        <dbReference type="ChEBI" id="CHEBI:57945"/>
        <dbReference type="EC" id="1.14.12.17"/>
    </reaction>
</comment>
<keyword evidence="11" id="KW-0349">Heme</keyword>
<accession>A0A6G4U5P7</accession>
<sequence>MRASFGRVELRADHVAKYFYAHLFAANPGVRSLFPADMTEQRDRLFAALTAVVQRLDDPDLPGYLKALGRDHRKFAAEPAHYEAVGQSLIAALRFASPMTWDAETEAAWLGAYKVLAEAMLSGAEEADREQAPRWWDCRVLAHSRPARGVAVLTLAPGGHFPFRAGQFVSVASERLPHVWRPYSLAAAPRADNTLELHVSRVDGGLLSPVLTDEVREGDILRLGPATGMMTLREPVRNAALVAAGTGWAPVRALLEELTHRPPVETRAFLVARATGEVYDDRTIRGIGEVYPWLNLQVLSRAERLPDALSAYAGWEHQDAYVSGPPGFISYATDLLAGTGVPPGRIRHDPVPLPQRTPRGVGHAQWFLDPRQPQWINPADR</sequence>
<keyword evidence="8" id="KW-0520">NAD</keyword>
<dbReference type="Proteomes" id="UP000481583">
    <property type="component" value="Unassembled WGS sequence"/>
</dbReference>
<evidence type="ECO:0000256" key="6">
    <source>
        <dbReference type="ARBA" id="ARBA00022857"/>
    </source>
</evidence>
<evidence type="ECO:0000256" key="5">
    <source>
        <dbReference type="ARBA" id="ARBA00022714"/>
    </source>
</evidence>
<evidence type="ECO:0000313" key="14">
    <source>
        <dbReference type="EMBL" id="NGN66617.1"/>
    </source>
</evidence>
<dbReference type="Gene3D" id="3.40.50.80">
    <property type="entry name" value="Nucleotide-binding domain of ferredoxin-NADP reductase (FNR) module"/>
    <property type="match status" value="1"/>
</dbReference>
<organism evidence="14 15">
    <name type="scientific">Streptomyces coryli</name>
    <dbReference type="NCBI Taxonomy" id="1128680"/>
    <lineage>
        <taxon>Bacteria</taxon>
        <taxon>Bacillati</taxon>
        <taxon>Actinomycetota</taxon>
        <taxon>Actinomycetes</taxon>
        <taxon>Kitasatosporales</taxon>
        <taxon>Streptomycetaceae</taxon>
        <taxon>Streptomyces</taxon>
    </lineage>
</organism>
<dbReference type="GO" id="GO:0019825">
    <property type="term" value="F:oxygen binding"/>
    <property type="evidence" value="ECO:0007669"/>
    <property type="project" value="InterPro"/>
</dbReference>
<dbReference type="GO" id="GO:0005344">
    <property type="term" value="F:oxygen carrier activity"/>
    <property type="evidence" value="ECO:0007669"/>
    <property type="project" value="UniProtKB-KW"/>
</dbReference>
<dbReference type="InterPro" id="IPR050415">
    <property type="entry name" value="MRET"/>
</dbReference>
<dbReference type="InterPro" id="IPR039261">
    <property type="entry name" value="FNR_nucleotide-bd"/>
</dbReference>
<dbReference type="Gene3D" id="2.40.30.10">
    <property type="entry name" value="Translation factors"/>
    <property type="match status" value="1"/>
</dbReference>
<feature type="domain" description="Globin" evidence="12">
    <location>
        <begin position="1"/>
        <end position="125"/>
    </location>
</feature>
<dbReference type="PANTHER" id="PTHR47354:SF5">
    <property type="entry name" value="PROTEIN RFBI"/>
    <property type="match status" value="1"/>
</dbReference>
<feature type="domain" description="FAD-binding FR-type" evidence="13">
    <location>
        <begin position="133"/>
        <end position="233"/>
    </location>
</feature>
<evidence type="ECO:0000259" key="12">
    <source>
        <dbReference type="PROSITE" id="PS01033"/>
    </source>
</evidence>
<evidence type="ECO:0000256" key="8">
    <source>
        <dbReference type="ARBA" id="ARBA00023027"/>
    </source>
</evidence>
<dbReference type="Pfam" id="PF00042">
    <property type="entry name" value="Globin"/>
    <property type="match status" value="1"/>
</dbReference>
<evidence type="ECO:0000259" key="13">
    <source>
        <dbReference type="PROSITE" id="PS51384"/>
    </source>
</evidence>
<dbReference type="InterPro" id="IPR009050">
    <property type="entry name" value="Globin-like_sf"/>
</dbReference>
<evidence type="ECO:0000313" key="15">
    <source>
        <dbReference type="Proteomes" id="UP000481583"/>
    </source>
</evidence>
<dbReference type="Pfam" id="PF00970">
    <property type="entry name" value="FAD_binding_6"/>
    <property type="match status" value="1"/>
</dbReference>
<evidence type="ECO:0000256" key="2">
    <source>
        <dbReference type="ARBA" id="ARBA00001974"/>
    </source>
</evidence>
<dbReference type="InterPro" id="IPR017938">
    <property type="entry name" value="Riboflavin_synthase-like_b-brl"/>
</dbReference>
<keyword evidence="11" id="KW-0479">Metal-binding</keyword>
<name>A0A6G4U5P7_9ACTN</name>
<dbReference type="InterPro" id="IPR000971">
    <property type="entry name" value="Globin"/>
</dbReference>
<dbReference type="GO" id="GO:0051537">
    <property type="term" value="F:2 iron, 2 sulfur cluster binding"/>
    <property type="evidence" value="ECO:0007669"/>
    <property type="project" value="UniProtKB-KW"/>
</dbReference>
<keyword evidence="11" id="KW-0561">Oxygen transport</keyword>
<dbReference type="PROSITE" id="PS01033">
    <property type="entry name" value="GLOBIN"/>
    <property type="match status" value="1"/>
</dbReference>
<keyword evidence="11" id="KW-0408">Iron</keyword>
<comment type="caution">
    <text evidence="14">The sequence shown here is derived from an EMBL/GenBank/DDBJ whole genome shotgun (WGS) entry which is preliminary data.</text>
</comment>
<evidence type="ECO:0000256" key="11">
    <source>
        <dbReference type="RuleBase" id="RU000356"/>
    </source>
</evidence>
<dbReference type="SUPFAM" id="SSF46458">
    <property type="entry name" value="Globin-like"/>
    <property type="match status" value="1"/>
</dbReference>
<evidence type="ECO:0000256" key="1">
    <source>
        <dbReference type="ARBA" id="ARBA00001970"/>
    </source>
</evidence>
<evidence type="ECO:0000256" key="4">
    <source>
        <dbReference type="ARBA" id="ARBA00012229"/>
    </source>
</evidence>
<dbReference type="EMBL" id="JAAKZV010000103">
    <property type="protein sequence ID" value="NGN66617.1"/>
    <property type="molecule type" value="Genomic_DNA"/>
</dbReference>
<dbReference type="SUPFAM" id="SSF63380">
    <property type="entry name" value="Riboflavin synthase domain-like"/>
    <property type="match status" value="1"/>
</dbReference>
<proteinExistence type="inferred from homology"/>
<evidence type="ECO:0000256" key="10">
    <source>
        <dbReference type="ARBA" id="ARBA00049433"/>
    </source>
</evidence>
<comment type="cofactor">
    <cofactor evidence="2">
        <name>FAD</name>
        <dbReference type="ChEBI" id="CHEBI:57692"/>
    </cofactor>
</comment>